<dbReference type="PANTHER" id="PTHR24251">
    <property type="entry name" value="OVOCHYMASE-RELATED"/>
    <property type="match status" value="1"/>
</dbReference>
<comment type="caution">
    <text evidence="3">Lacks conserved residue(s) required for the propagation of feature annotation.</text>
</comment>
<dbReference type="EMBL" id="CACRXK020002664">
    <property type="protein sequence ID" value="CAB3995439.1"/>
    <property type="molecule type" value="Genomic_DNA"/>
</dbReference>
<dbReference type="CDD" id="cd00041">
    <property type="entry name" value="CUB"/>
    <property type="match status" value="1"/>
</dbReference>
<dbReference type="Proteomes" id="UP001152795">
    <property type="component" value="Unassembled WGS sequence"/>
</dbReference>
<evidence type="ECO:0000313" key="5">
    <source>
        <dbReference type="Proteomes" id="UP001152795"/>
    </source>
</evidence>
<dbReference type="InterPro" id="IPR000859">
    <property type="entry name" value="CUB_dom"/>
</dbReference>
<comment type="caution">
    <text evidence="4">The sequence shown here is derived from an EMBL/GenBank/DDBJ whole genome shotgun (WGS) entry which is preliminary data.</text>
</comment>
<feature type="non-terminal residue" evidence="4">
    <location>
        <position position="277"/>
    </location>
</feature>
<name>A0A7D9HWE9_PARCT</name>
<dbReference type="SMART" id="SM00042">
    <property type="entry name" value="CUB"/>
    <property type="match status" value="1"/>
</dbReference>
<dbReference type="Gene3D" id="2.60.120.290">
    <property type="entry name" value="Spermadhesin, CUB domain"/>
    <property type="match status" value="1"/>
</dbReference>
<evidence type="ECO:0000256" key="2">
    <source>
        <dbReference type="ARBA" id="ARBA00023157"/>
    </source>
</evidence>
<dbReference type="SUPFAM" id="SSF49854">
    <property type="entry name" value="Spermadhesin, CUB domain"/>
    <property type="match status" value="1"/>
</dbReference>
<keyword evidence="5" id="KW-1185">Reference proteome</keyword>
<accession>A0A7D9HWE9</accession>
<dbReference type="PROSITE" id="PS01180">
    <property type="entry name" value="CUB"/>
    <property type="match status" value="1"/>
</dbReference>
<reference evidence="4" key="1">
    <citation type="submission" date="2020-04" db="EMBL/GenBank/DDBJ databases">
        <authorList>
            <person name="Alioto T."/>
            <person name="Alioto T."/>
            <person name="Gomez Garrido J."/>
        </authorList>
    </citation>
    <scope>NUCLEOTIDE SEQUENCE</scope>
    <source>
        <strain evidence="4">A484AB</strain>
    </source>
</reference>
<evidence type="ECO:0000313" key="4">
    <source>
        <dbReference type="EMBL" id="CAB3995439.1"/>
    </source>
</evidence>
<evidence type="ECO:0000256" key="1">
    <source>
        <dbReference type="ARBA" id="ARBA00022737"/>
    </source>
</evidence>
<gene>
    <name evidence="4" type="ORF">PACLA_8A061321</name>
</gene>
<dbReference type="OrthoDB" id="9971251at2759"/>
<organism evidence="4 5">
    <name type="scientific">Paramuricea clavata</name>
    <name type="common">Red gorgonian</name>
    <name type="synonym">Violescent sea-whip</name>
    <dbReference type="NCBI Taxonomy" id="317549"/>
    <lineage>
        <taxon>Eukaryota</taxon>
        <taxon>Metazoa</taxon>
        <taxon>Cnidaria</taxon>
        <taxon>Anthozoa</taxon>
        <taxon>Octocorallia</taxon>
        <taxon>Malacalcyonacea</taxon>
        <taxon>Plexauridae</taxon>
        <taxon>Paramuricea</taxon>
    </lineage>
</organism>
<keyword evidence="1" id="KW-0677">Repeat</keyword>
<dbReference type="AlphaFoldDB" id="A0A7D9HWE9"/>
<evidence type="ECO:0000256" key="3">
    <source>
        <dbReference type="PROSITE-ProRule" id="PRU00059"/>
    </source>
</evidence>
<dbReference type="InterPro" id="IPR035914">
    <property type="entry name" value="Sperma_CUB_dom_sf"/>
</dbReference>
<dbReference type="PANTHER" id="PTHR24251:SF41">
    <property type="entry name" value="DELETED IN MALIGNANT BRAIN TUMORS 1 PROTEIN-LIKE"/>
    <property type="match status" value="1"/>
</dbReference>
<sequence length="277" mass="31301">TCQSTTNLRSSSGTIRGPGYPGNYPNNAVYCWRIYVPTNYAVKLNINTLNMEVCTGCNCDSIEVFDGYSELSSRIGKICSKSLFAKSSGQYLFVKFTSDATGTGTAFTASYYRLAKAKSLGKTADKSDKQMPCLSTKGKRVIIETRNLKTKPFTPKDDRITTGKAWDDWLEGIEREFRYFKISDPTDKKDALIIYGGKEVATLEKSLPNPATQQDEYKKLKTKLNSYFTPKKNKHHARYLFLKLRLNHGQTIAAYATRLRETTANSKATRTNEYWNI</sequence>
<dbReference type="Pfam" id="PF00431">
    <property type="entry name" value="CUB"/>
    <property type="match status" value="1"/>
</dbReference>
<proteinExistence type="predicted"/>
<dbReference type="FunFam" id="2.60.120.290:FF:000005">
    <property type="entry name" value="Procollagen C-endopeptidase enhancer 1"/>
    <property type="match status" value="1"/>
</dbReference>
<keyword evidence="2" id="KW-1015">Disulfide bond</keyword>
<protein>
    <submittedName>
        <fullName evidence="4">Uncharacterized protein</fullName>
    </submittedName>
</protein>